<feature type="signal peptide" evidence="1">
    <location>
        <begin position="1"/>
        <end position="20"/>
    </location>
</feature>
<comment type="caution">
    <text evidence="2">The sequence shown here is derived from an EMBL/GenBank/DDBJ whole genome shotgun (WGS) entry which is preliminary data.</text>
</comment>
<protein>
    <recommendedName>
        <fullName evidence="4">Long-chain fatty acid transport protein</fullName>
    </recommendedName>
</protein>
<sequence>MKINLALLFSLFGLFTYAQSESLTSSPYSLYGLGVINQSGIGKVNGMGYTGIAMKSDGYINNLNPASYSLIPQNSFIFDVGGKAELNTYENKNNAENNTSFNFSNIAFAFPINSKMGMGLTLIPYSQVGYSLIGLETNIEGSTETFKSNILGSGGLNEFSGNFGYTIIPRVSVGISASVLFGNIEEEENFTLSSSSFSLEEETSYSGLQLGLGTQIEVLKNVSIGGTLKLPTALSGSLKRSTYKTLDYNSVTIEEEAEGDVSDFELPMQLGLGFSARLFQNKLTINGDYKKSFWDDTNQSDHIGTYANQNIFGLGLEFNSDSRNKSYFKRISYRTGFNYDDGYLEINDNKISSYSVTAGLGLPISNRNNSTLNLSYSYGSKGLVDNILVKENYHLITLNLTLQDFWFVKNLVK</sequence>
<dbReference type="Gene3D" id="2.40.160.60">
    <property type="entry name" value="Outer membrane protein transport protein (OMPP1/FadL/TodX)"/>
    <property type="match status" value="1"/>
</dbReference>
<accession>A0ABS9J4C7</accession>
<evidence type="ECO:0008006" key="4">
    <source>
        <dbReference type="Google" id="ProtNLM"/>
    </source>
</evidence>
<reference evidence="2 3" key="1">
    <citation type="submission" date="2021-01" db="EMBL/GenBank/DDBJ databases">
        <title>Genome sequencing of Joostella atrarenae M1-2 (= KCTC 23194).</title>
        <authorList>
            <person name="Zakaria M.R."/>
            <person name="Lam M.Q."/>
            <person name="Chong C.S."/>
        </authorList>
    </citation>
    <scope>NUCLEOTIDE SEQUENCE [LARGE SCALE GENOMIC DNA]</scope>
    <source>
        <strain evidence="2 3">M1-2</strain>
    </source>
</reference>
<evidence type="ECO:0000313" key="2">
    <source>
        <dbReference type="EMBL" id="MCF8715286.1"/>
    </source>
</evidence>
<keyword evidence="3" id="KW-1185">Reference proteome</keyword>
<name>A0ABS9J4C7_9FLAO</name>
<feature type="chain" id="PRO_5046821180" description="Long-chain fatty acid transport protein" evidence="1">
    <location>
        <begin position="21"/>
        <end position="413"/>
    </location>
</feature>
<gene>
    <name evidence="2" type="ORF">JM658_10650</name>
</gene>
<evidence type="ECO:0000256" key="1">
    <source>
        <dbReference type="SAM" id="SignalP"/>
    </source>
</evidence>
<organism evidence="2 3">
    <name type="scientific">Joostella atrarenae</name>
    <dbReference type="NCBI Taxonomy" id="679257"/>
    <lineage>
        <taxon>Bacteria</taxon>
        <taxon>Pseudomonadati</taxon>
        <taxon>Bacteroidota</taxon>
        <taxon>Flavobacteriia</taxon>
        <taxon>Flavobacteriales</taxon>
        <taxon>Flavobacteriaceae</taxon>
        <taxon>Joostella</taxon>
    </lineage>
</organism>
<dbReference type="Proteomes" id="UP000829517">
    <property type="component" value="Unassembled WGS sequence"/>
</dbReference>
<proteinExistence type="predicted"/>
<dbReference type="SUPFAM" id="SSF56935">
    <property type="entry name" value="Porins"/>
    <property type="match status" value="1"/>
</dbReference>
<keyword evidence="1" id="KW-0732">Signal</keyword>
<evidence type="ECO:0000313" key="3">
    <source>
        <dbReference type="Proteomes" id="UP000829517"/>
    </source>
</evidence>
<dbReference type="EMBL" id="JAETXX010000006">
    <property type="protein sequence ID" value="MCF8715286.1"/>
    <property type="molecule type" value="Genomic_DNA"/>
</dbReference>